<evidence type="ECO:0008006" key="4">
    <source>
        <dbReference type="Google" id="ProtNLM"/>
    </source>
</evidence>
<feature type="signal peptide" evidence="1">
    <location>
        <begin position="1"/>
        <end position="24"/>
    </location>
</feature>
<evidence type="ECO:0000313" key="3">
    <source>
        <dbReference type="Proteomes" id="UP000092503"/>
    </source>
</evidence>
<accession>A0A1C3NJT5</accession>
<dbReference type="PROSITE" id="PS51257">
    <property type="entry name" value="PROKAR_LIPOPROTEIN"/>
    <property type="match status" value="1"/>
</dbReference>
<proteinExistence type="predicted"/>
<name>A0A1C3NJT5_9XANT</name>
<gene>
    <name evidence="2" type="ORF">XBLMG947_1344</name>
</gene>
<feature type="chain" id="PRO_5008679129" description="Secreted protein" evidence="1">
    <location>
        <begin position="25"/>
        <end position="223"/>
    </location>
</feature>
<dbReference type="AlphaFoldDB" id="A0A1C3NJT5"/>
<sequence length="223" mass="24628">MAVRPSCIPQHRAALPLLLCAAFANFLIGCSRMNAPVNDPSGIHLIGNIPVDADNTVHIDTRKPIPFADHAFGAMCYDTYGCKVLYDGRYKAHDPDDVKQISSASVGDGYPGNLDAGTIGIRNFPHFSPPAEVTWRSKDGQSHHALVDLEAIFKNKVVLHHVPQDQLPPILQADISPHIILEVNDRTINVYMKAMVQTTVLQKPGNQYSDFRNDLILAYTKTY</sequence>
<dbReference type="STRING" id="56449.XBLMG947_1344"/>
<evidence type="ECO:0000256" key="1">
    <source>
        <dbReference type="SAM" id="SignalP"/>
    </source>
</evidence>
<dbReference type="Proteomes" id="UP000092503">
    <property type="component" value="Unassembled WGS sequence"/>
</dbReference>
<keyword evidence="1" id="KW-0732">Signal</keyword>
<evidence type="ECO:0000313" key="2">
    <source>
        <dbReference type="EMBL" id="SBV50564.1"/>
    </source>
</evidence>
<reference evidence="2 3" key="1">
    <citation type="submission" date="2016-06" db="EMBL/GenBank/DDBJ databases">
        <authorList>
            <person name="Kjaerup R.B."/>
            <person name="Dalgaard T.S."/>
            <person name="Juul-Madsen H.R."/>
        </authorList>
    </citation>
    <scope>NUCLEOTIDE SEQUENCE [LARGE SCALE GENOMIC DNA]</scope>
    <source>
        <strain evidence="2">LMG947</strain>
    </source>
</reference>
<organism evidence="2 3">
    <name type="scientific">Xanthomonas bromi</name>
    <dbReference type="NCBI Taxonomy" id="56449"/>
    <lineage>
        <taxon>Bacteria</taxon>
        <taxon>Pseudomonadati</taxon>
        <taxon>Pseudomonadota</taxon>
        <taxon>Gammaproteobacteria</taxon>
        <taxon>Lysobacterales</taxon>
        <taxon>Lysobacteraceae</taxon>
        <taxon>Xanthomonas</taxon>
    </lineage>
</organism>
<protein>
    <recommendedName>
        <fullName evidence="4">Secreted protein</fullName>
    </recommendedName>
</protein>
<dbReference type="EMBL" id="FLTX01000018">
    <property type="protein sequence ID" value="SBV50564.1"/>
    <property type="molecule type" value="Genomic_DNA"/>
</dbReference>